<reference evidence="5 6" key="1">
    <citation type="submission" date="2018-06" db="EMBL/GenBank/DDBJ databases">
        <title>Streptomyces reniochalinae sp. nov. and Streptomyces diacarnus sp. nov. from marine sponges.</title>
        <authorList>
            <person name="Li L."/>
        </authorList>
    </citation>
    <scope>NUCLEOTIDE SEQUENCE [LARGE SCALE GENOMIC DNA]</scope>
    <source>
        <strain evidence="5 6">LHW50302</strain>
    </source>
</reference>
<keyword evidence="6" id="KW-1185">Reference proteome</keyword>
<dbReference type="PANTHER" id="PTHR42708:SF1">
    <property type="entry name" value="GLIDING MOTILITY PROTEIN MGLA"/>
    <property type="match status" value="1"/>
</dbReference>
<dbReference type="Gene3D" id="3.40.50.300">
    <property type="entry name" value="P-loop containing nucleotide triphosphate hydrolases"/>
    <property type="match status" value="1"/>
</dbReference>
<dbReference type="Proteomes" id="UP000253507">
    <property type="component" value="Unassembled WGS sequence"/>
</dbReference>
<keyword evidence="3" id="KW-0378">Hydrolase</keyword>
<dbReference type="GO" id="GO:0005524">
    <property type="term" value="F:ATP binding"/>
    <property type="evidence" value="ECO:0007669"/>
    <property type="project" value="UniProtKB-KW"/>
</dbReference>
<gene>
    <name evidence="5" type="ORF">DQ392_00220</name>
</gene>
<proteinExistence type="inferred from homology"/>
<evidence type="ECO:0000313" key="5">
    <source>
        <dbReference type="EMBL" id="RCG25716.1"/>
    </source>
</evidence>
<dbReference type="CDD" id="cd00882">
    <property type="entry name" value="Ras_like_GTPase"/>
    <property type="match status" value="1"/>
</dbReference>
<dbReference type="GO" id="GO:0016787">
    <property type="term" value="F:hydrolase activity"/>
    <property type="evidence" value="ECO:0007669"/>
    <property type="project" value="UniProtKB-KW"/>
</dbReference>
<evidence type="ECO:0000313" key="6">
    <source>
        <dbReference type="Proteomes" id="UP000253507"/>
    </source>
</evidence>
<evidence type="ECO:0000256" key="4">
    <source>
        <dbReference type="ARBA" id="ARBA00023134"/>
    </source>
</evidence>
<evidence type="ECO:0000256" key="2">
    <source>
        <dbReference type="ARBA" id="ARBA00022741"/>
    </source>
</evidence>
<keyword evidence="4" id="KW-0342">GTP-binding</keyword>
<dbReference type="InterPro" id="IPR052705">
    <property type="entry name" value="Gliding_Motility_GTPase"/>
</dbReference>
<dbReference type="PANTHER" id="PTHR42708">
    <property type="entry name" value="ATP/GTP-BINDING PROTEIN-RELATED"/>
    <property type="match status" value="1"/>
</dbReference>
<dbReference type="OrthoDB" id="4319884at2"/>
<sequence>MDSETSDTPHTDRSVPHLPDGDITLVKFVVVGPLGVGKTTMIRSLSDYEPLTTDEPMTQAGEHIDRLRRMGKTETTVAMDFGRITLQPDLIVYLFGAPSQQRFQPLWDDMTSGALGAVVLADTERLEDSFQAMDRLEALGLPYVVAVNEFEGNDTYDAEELQEAFQLDPDTPLLTCDARERASSRDALVNLVLHLKDRNRRPHALQETV</sequence>
<comment type="similarity">
    <text evidence="1">Belongs to the GPN-loop GTPase family.</text>
</comment>
<dbReference type="RefSeq" id="WP_027739342.1">
    <property type="nucleotide sequence ID" value="NZ_QOIM01000017.1"/>
</dbReference>
<accession>A0A367F5T5</accession>
<dbReference type="SUPFAM" id="SSF52540">
    <property type="entry name" value="P-loop containing nucleoside triphosphate hydrolases"/>
    <property type="match status" value="1"/>
</dbReference>
<dbReference type="Pfam" id="PF03029">
    <property type="entry name" value="ATP_bind_1"/>
    <property type="match status" value="1"/>
</dbReference>
<keyword evidence="5" id="KW-0067">ATP-binding</keyword>
<organism evidence="5 6">
    <name type="scientific">Streptomyces reniochalinae</name>
    <dbReference type="NCBI Taxonomy" id="2250578"/>
    <lineage>
        <taxon>Bacteria</taxon>
        <taxon>Bacillati</taxon>
        <taxon>Actinomycetota</taxon>
        <taxon>Actinomycetes</taxon>
        <taxon>Kitasatosporales</taxon>
        <taxon>Streptomycetaceae</taxon>
        <taxon>Streptomyces</taxon>
    </lineage>
</organism>
<protein>
    <submittedName>
        <fullName evidence="5">ATP-binding protein</fullName>
    </submittedName>
</protein>
<dbReference type="InterPro" id="IPR004130">
    <property type="entry name" value="Gpn"/>
</dbReference>
<dbReference type="AlphaFoldDB" id="A0A367F5T5"/>
<dbReference type="EMBL" id="QOIM01000017">
    <property type="protein sequence ID" value="RCG25716.1"/>
    <property type="molecule type" value="Genomic_DNA"/>
</dbReference>
<keyword evidence="2" id="KW-0547">Nucleotide-binding</keyword>
<name>A0A367F5T5_9ACTN</name>
<dbReference type="InterPro" id="IPR027417">
    <property type="entry name" value="P-loop_NTPase"/>
</dbReference>
<comment type="caution">
    <text evidence="5">The sequence shown here is derived from an EMBL/GenBank/DDBJ whole genome shotgun (WGS) entry which is preliminary data.</text>
</comment>
<evidence type="ECO:0000256" key="1">
    <source>
        <dbReference type="ARBA" id="ARBA00005290"/>
    </source>
</evidence>
<evidence type="ECO:0000256" key="3">
    <source>
        <dbReference type="ARBA" id="ARBA00022801"/>
    </source>
</evidence>
<dbReference type="GO" id="GO:0005525">
    <property type="term" value="F:GTP binding"/>
    <property type="evidence" value="ECO:0007669"/>
    <property type="project" value="UniProtKB-KW"/>
</dbReference>